<dbReference type="EMBL" id="BARS01051189">
    <property type="protein sequence ID" value="GAG53476.1"/>
    <property type="molecule type" value="Genomic_DNA"/>
</dbReference>
<name>X0ZZQ5_9ZZZZ</name>
<proteinExistence type="predicted"/>
<sequence>MPPVVPGDYHIIVRTDIRNNVRESNETNNSGTSAETIAVDVIELTLGVPYSSQLSTGAEHYYKVTVGAGEDMLVTLDSASTTSANELYVRYEGMPDRGYYDFLYNAPFLPDQEVLVPGTQAGTYYILVRGDAVPDSPAGYTITAQLLEFGIRSLFPTYGGDTGTVTLSISGGKFEEGISALLRIAGHPEIHAERVDLENSTTLWARFDLNQAPLGAYDLLLTNPDGSSALGSGIFT</sequence>
<dbReference type="AlphaFoldDB" id="X0ZZQ5"/>
<reference evidence="1" key="1">
    <citation type="journal article" date="2014" name="Front. Microbiol.">
        <title>High frequency of phylogenetically diverse reductive dehalogenase-homologous genes in deep subseafloor sedimentary metagenomes.</title>
        <authorList>
            <person name="Kawai M."/>
            <person name="Futagami T."/>
            <person name="Toyoda A."/>
            <person name="Takaki Y."/>
            <person name="Nishi S."/>
            <person name="Hori S."/>
            <person name="Arai W."/>
            <person name="Tsubouchi T."/>
            <person name="Morono Y."/>
            <person name="Uchiyama I."/>
            <person name="Ito T."/>
            <person name="Fujiyama A."/>
            <person name="Inagaki F."/>
            <person name="Takami H."/>
        </authorList>
    </citation>
    <scope>NUCLEOTIDE SEQUENCE</scope>
    <source>
        <strain evidence="1">Expedition CK06-06</strain>
    </source>
</reference>
<dbReference type="Gene3D" id="2.60.120.380">
    <property type="match status" value="1"/>
</dbReference>
<dbReference type="Gene3D" id="2.60.40.10">
    <property type="entry name" value="Immunoglobulins"/>
    <property type="match status" value="1"/>
</dbReference>
<protein>
    <recommendedName>
        <fullName evidence="2">Peptidase C-terminal archaeal/bacterial domain-containing protein</fullName>
    </recommendedName>
</protein>
<evidence type="ECO:0000313" key="1">
    <source>
        <dbReference type="EMBL" id="GAG53476.1"/>
    </source>
</evidence>
<dbReference type="InterPro" id="IPR013783">
    <property type="entry name" value="Ig-like_fold"/>
</dbReference>
<evidence type="ECO:0008006" key="2">
    <source>
        <dbReference type="Google" id="ProtNLM"/>
    </source>
</evidence>
<feature type="non-terminal residue" evidence="1">
    <location>
        <position position="236"/>
    </location>
</feature>
<comment type="caution">
    <text evidence="1">The sequence shown here is derived from an EMBL/GenBank/DDBJ whole genome shotgun (WGS) entry which is preliminary data.</text>
</comment>
<organism evidence="1">
    <name type="scientific">marine sediment metagenome</name>
    <dbReference type="NCBI Taxonomy" id="412755"/>
    <lineage>
        <taxon>unclassified sequences</taxon>
        <taxon>metagenomes</taxon>
        <taxon>ecological metagenomes</taxon>
    </lineage>
</organism>
<gene>
    <name evidence="1" type="ORF">S01H1_76294</name>
</gene>
<accession>X0ZZQ5</accession>